<dbReference type="Proteomes" id="UP001058514">
    <property type="component" value="Chromosome"/>
</dbReference>
<protein>
    <submittedName>
        <fullName evidence="1">Uncharacterized protein</fullName>
    </submittedName>
</protein>
<proteinExistence type="predicted"/>
<evidence type="ECO:0000313" key="1">
    <source>
        <dbReference type="EMBL" id="UWQ39913.1"/>
    </source>
</evidence>
<keyword evidence="2" id="KW-1185">Reference proteome</keyword>
<evidence type="ECO:0000313" key="2">
    <source>
        <dbReference type="Proteomes" id="UP001058514"/>
    </source>
</evidence>
<sequence>MIEYLRTSQLALRDQRFLLATIHFQHLLGDWPSIDWGVTRNQEHWMPLKAYRSLGCAPRSNDARHFQAATEFWREEGVLFDEIALAQDHRHVRWRFSEFSFAMMSEMDRYALLIAERLKTARTDLDLDVLLQAVLHHRMQRPEFRILDQGLQGRGEEPVPFKLKDVDRKLKSSLQRLADLTGYRFVVGYLQEGKAPGYTSVAIRIQHQKTKWPSGRICKFPPRTRQFSLIPEAGEAQQSLQMKA</sequence>
<dbReference type="EMBL" id="CP081051">
    <property type="protein sequence ID" value="UWQ39913.1"/>
    <property type="molecule type" value="Genomic_DNA"/>
</dbReference>
<reference evidence="1" key="1">
    <citation type="submission" date="2021-08" db="EMBL/GenBank/DDBJ databases">
        <authorList>
            <person name="Nwanade C."/>
            <person name="Wang M."/>
            <person name="Masoudi A."/>
            <person name="Yu Z."/>
            <person name="Liu J."/>
        </authorList>
    </citation>
    <scope>NUCLEOTIDE SEQUENCE</scope>
    <source>
        <strain evidence="1">S166</strain>
    </source>
</reference>
<accession>A0ABY5WEP4</accession>
<gene>
    <name evidence="1" type="ORF">K3718_09950</name>
</gene>
<dbReference type="RefSeq" id="WP_259963433.1">
    <property type="nucleotide sequence ID" value="NZ_CP081051.1"/>
</dbReference>
<organism evidence="1 2">
    <name type="scientific">Leisingera aquaemixtae</name>
    <dbReference type="NCBI Taxonomy" id="1396826"/>
    <lineage>
        <taxon>Bacteria</taxon>
        <taxon>Pseudomonadati</taxon>
        <taxon>Pseudomonadota</taxon>
        <taxon>Alphaproteobacteria</taxon>
        <taxon>Rhodobacterales</taxon>
        <taxon>Roseobacteraceae</taxon>
        <taxon>Leisingera</taxon>
    </lineage>
</organism>
<name>A0ABY5WEP4_9RHOB</name>